<evidence type="ECO:0000313" key="2">
    <source>
        <dbReference type="Proteomes" id="UP000663090"/>
    </source>
</evidence>
<dbReference type="RefSeq" id="WP_206719101.1">
    <property type="nucleotide sequence ID" value="NZ_CP071091.1"/>
</dbReference>
<keyword evidence="2" id="KW-1185">Reference proteome</keyword>
<reference evidence="1 2" key="1">
    <citation type="submission" date="2021-02" db="EMBL/GenBank/DDBJ databases">
        <title>De Novo genome assembly of isolated myxobacteria.</title>
        <authorList>
            <person name="Stevens D.C."/>
        </authorList>
    </citation>
    <scope>NUCLEOTIDE SEQUENCE [LARGE SCALE GENOMIC DNA]</scope>
    <source>
        <strain evidence="1 2">SCHIC003</strain>
    </source>
</reference>
<organism evidence="1 2">
    <name type="scientific">Myxococcus landrumensis</name>
    <dbReference type="NCBI Taxonomy" id="2813577"/>
    <lineage>
        <taxon>Bacteria</taxon>
        <taxon>Pseudomonadati</taxon>
        <taxon>Myxococcota</taxon>
        <taxon>Myxococcia</taxon>
        <taxon>Myxococcales</taxon>
        <taxon>Cystobacterineae</taxon>
        <taxon>Myxococcaceae</taxon>
        <taxon>Myxococcus</taxon>
    </lineage>
</organism>
<gene>
    <name evidence="1" type="ORF">JY572_16195</name>
</gene>
<name>A0ABX7NIW0_9BACT</name>
<proteinExistence type="predicted"/>
<accession>A0ABX7NIW0</accession>
<sequence>MLVMSGLDLEKRTCGEFLGKLIGRLFSKPGYIRPEDVPWLSALLGDFCEFEFNSDLVGAHIPQGKTRDLPLEFMKFYAMHWIESKHLQSAALQTLAVSALQVADAHLGGRPGFGQKWMIGEARLRFDTLPEKLIDEKWFYEEQRFKRDFTQYFGGAPLVAEIPPGGRLNFRRTGMGLAEGSVRFFLHRFHLSSTTTTIYDQVYSFETVMPPVDGYDLVGESLDGAVGVISFQGRPYNGRIPIGWIRGEYLYESNRFDQDETYHSLPTWLGFSKNLAPPSPVCSFSE</sequence>
<dbReference type="EMBL" id="CP071091">
    <property type="protein sequence ID" value="QSQ17482.1"/>
    <property type="molecule type" value="Genomic_DNA"/>
</dbReference>
<protein>
    <submittedName>
        <fullName evidence="1">Uncharacterized protein</fullName>
    </submittedName>
</protein>
<dbReference type="Proteomes" id="UP000663090">
    <property type="component" value="Chromosome"/>
</dbReference>
<evidence type="ECO:0000313" key="1">
    <source>
        <dbReference type="EMBL" id="QSQ17482.1"/>
    </source>
</evidence>